<gene>
    <name evidence="1" type="ORF">PITCH_A1910065</name>
</gene>
<dbReference type="AlphaFoldDB" id="A0A445MW74"/>
<sequence>MVAEKYFRGKREYAALLLKKQGNWSLRLLLITAKKGNFEKLPKNGFKHSKKIKETYDRRFCAD</sequence>
<proteinExistence type="predicted"/>
<organism evidence="1">
    <name type="scientific">uncultured Desulfobacterium sp</name>
    <dbReference type="NCBI Taxonomy" id="201089"/>
    <lineage>
        <taxon>Bacteria</taxon>
        <taxon>Pseudomonadati</taxon>
        <taxon>Thermodesulfobacteriota</taxon>
        <taxon>Desulfobacteria</taxon>
        <taxon>Desulfobacterales</taxon>
        <taxon>Desulfobacteriaceae</taxon>
        <taxon>Desulfobacterium</taxon>
        <taxon>environmental samples</taxon>
    </lineage>
</organism>
<name>A0A445MW74_9BACT</name>
<protein>
    <submittedName>
        <fullName evidence="1">Uncharacterized protein</fullName>
    </submittedName>
</protein>
<accession>A0A445MW74</accession>
<reference evidence="1" key="1">
    <citation type="submission" date="2018-01" db="EMBL/GenBank/DDBJ databases">
        <authorList>
            <person name="Regsiter A."/>
            <person name="William W."/>
        </authorList>
    </citation>
    <scope>NUCLEOTIDE SEQUENCE</scope>
    <source>
        <strain evidence="1">TRIP AH-1</strain>
    </source>
</reference>
<evidence type="ECO:0000313" key="1">
    <source>
        <dbReference type="EMBL" id="SPD73659.1"/>
    </source>
</evidence>
<dbReference type="EMBL" id="OJIN01000103">
    <property type="protein sequence ID" value="SPD73659.1"/>
    <property type="molecule type" value="Genomic_DNA"/>
</dbReference>